<gene>
    <name evidence="4" type="ORF">AMK59_3096</name>
</gene>
<dbReference type="GO" id="GO:0005737">
    <property type="term" value="C:cytoplasm"/>
    <property type="evidence" value="ECO:0007669"/>
    <property type="project" value="TreeGrafter"/>
</dbReference>
<dbReference type="SUPFAM" id="SSF48452">
    <property type="entry name" value="TPR-like"/>
    <property type="match status" value="1"/>
</dbReference>
<keyword evidence="1" id="KW-0489">Methyltransferase</keyword>
<keyword evidence="5" id="KW-1185">Reference proteome</keyword>
<organism evidence="4 5">
    <name type="scientific">Oryctes borbonicus</name>
    <dbReference type="NCBI Taxonomy" id="1629725"/>
    <lineage>
        <taxon>Eukaryota</taxon>
        <taxon>Metazoa</taxon>
        <taxon>Ecdysozoa</taxon>
        <taxon>Arthropoda</taxon>
        <taxon>Hexapoda</taxon>
        <taxon>Insecta</taxon>
        <taxon>Pterygota</taxon>
        <taxon>Neoptera</taxon>
        <taxon>Endopterygota</taxon>
        <taxon>Coleoptera</taxon>
        <taxon>Polyphaga</taxon>
        <taxon>Scarabaeiformia</taxon>
        <taxon>Scarabaeidae</taxon>
        <taxon>Dynastinae</taxon>
        <taxon>Oryctes</taxon>
    </lineage>
</organism>
<evidence type="ECO:0000256" key="2">
    <source>
        <dbReference type="ARBA" id="ARBA00022679"/>
    </source>
</evidence>
<comment type="caution">
    <text evidence="4">The sequence shown here is derived from an EMBL/GenBank/DDBJ whole genome shotgun (WGS) entry which is preliminary data.</text>
</comment>
<sequence length="211" mass="23592">RQKSEISQDKRRAAENLFKNGERQKSLALYCQAILRSPLTDKNKAIDGGKSLALAFWGRSEVLMSMGEYNLALFDIQTALKESLHNCYKPEAFGRMGICYKAIGELEKAKVAFGVAEKLLQNNEGKLRCLKKYMAKDYKQIQRDSRKVLPTVSGNIHQKYSNASNKICMKQAKGLGTFVAAQEDVKTGDVLVVESPYAACLTPDYFGTHCH</sequence>
<dbReference type="OrthoDB" id="1028014at2759"/>
<dbReference type="GO" id="GO:0042826">
    <property type="term" value="F:histone deacetylase binding"/>
    <property type="evidence" value="ECO:0007669"/>
    <property type="project" value="TreeGrafter"/>
</dbReference>
<feature type="non-terminal residue" evidence="4">
    <location>
        <position position="1"/>
    </location>
</feature>
<dbReference type="GO" id="GO:0008168">
    <property type="term" value="F:methyltransferase activity"/>
    <property type="evidence" value="ECO:0007669"/>
    <property type="project" value="UniProtKB-KW"/>
</dbReference>
<dbReference type="InterPro" id="IPR011990">
    <property type="entry name" value="TPR-like_helical_dom_sf"/>
</dbReference>
<name>A0A0T6B635_9SCAR</name>
<dbReference type="InterPro" id="IPR019734">
    <property type="entry name" value="TPR_rpt"/>
</dbReference>
<protein>
    <submittedName>
        <fullName evidence="4">Tetratricopeptide repeat-containing protein</fullName>
    </submittedName>
</protein>
<dbReference type="InterPro" id="IPR052097">
    <property type="entry name" value="SET-MYND_domain_protein"/>
</dbReference>
<accession>A0A0T6B635</accession>
<dbReference type="Gene3D" id="1.25.40.10">
    <property type="entry name" value="Tetratricopeptide repeat domain"/>
    <property type="match status" value="1"/>
</dbReference>
<feature type="non-terminal residue" evidence="4">
    <location>
        <position position="211"/>
    </location>
</feature>
<keyword evidence="3" id="KW-0949">S-adenosyl-L-methionine</keyword>
<reference evidence="4 5" key="1">
    <citation type="submission" date="2015-09" db="EMBL/GenBank/DDBJ databases">
        <title>Draft genome of the scarab beetle Oryctes borbonicus.</title>
        <authorList>
            <person name="Meyer J.M."/>
            <person name="Markov G.V."/>
            <person name="Baskaran P."/>
            <person name="Herrmann M."/>
            <person name="Sommer R.J."/>
            <person name="Roedelsperger C."/>
        </authorList>
    </citation>
    <scope>NUCLEOTIDE SEQUENCE [LARGE SCALE GENOMIC DNA]</scope>
    <source>
        <strain evidence="4">OB123</strain>
        <tissue evidence="4">Whole animal</tissue>
    </source>
</reference>
<keyword evidence="2" id="KW-0808">Transferase</keyword>
<dbReference type="SMART" id="SM00028">
    <property type="entry name" value="TPR"/>
    <property type="match status" value="2"/>
</dbReference>
<dbReference type="Proteomes" id="UP000051574">
    <property type="component" value="Unassembled WGS sequence"/>
</dbReference>
<dbReference type="AlphaFoldDB" id="A0A0T6B635"/>
<dbReference type="GO" id="GO:0005634">
    <property type="term" value="C:nucleus"/>
    <property type="evidence" value="ECO:0007669"/>
    <property type="project" value="TreeGrafter"/>
</dbReference>
<evidence type="ECO:0000256" key="1">
    <source>
        <dbReference type="ARBA" id="ARBA00022603"/>
    </source>
</evidence>
<dbReference type="GO" id="GO:0042051">
    <property type="term" value="P:compound eye photoreceptor development"/>
    <property type="evidence" value="ECO:0007669"/>
    <property type="project" value="TreeGrafter"/>
</dbReference>
<evidence type="ECO:0000313" key="4">
    <source>
        <dbReference type="EMBL" id="KRT82311.1"/>
    </source>
</evidence>
<dbReference type="PANTHER" id="PTHR46165">
    <property type="entry name" value="SET AND MYND DOMAIN-CONTAINING PROTEIN 4"/>
    <property type="match status" value="1"/>
</dbReference>
<dbReference type="GO" id="GO:0032259">
    <property type="term" value="P:methylation"/>
    <property type="evidence" value="ECO:0007669"/>
    <property type="project" value="UniProtKB-KW"/>
</dbReference>
<evidence type="ECO:0000256" key="3">
    <source>
        <dbReference type="ARBA" id="ARBA00022691"/>
    </source>
</evidence>
<evidence type="ECO:0000313" key="5">
    <source>
        <dbReference type="Proteomes" id="UP000051574"/>
    </source>
</evidence>
<dbReference type="EMBL" id="LJIG01009822">
    <property type="protein sequence ID" value="KRT82311.1"/>
    <property type="molecule type" value="Genomic_DNA"/>
</dbReference>
<proteinExistence type="predicted"/>
<dbReference type="PANTHER" id="PTHR46165:SF5">
    <property type="entry name" value="RE32936P"/>
    <property type="match status" value="1"/>
</dbReference>